<dbReference type="EMBL" id="CP041165">
    <property type="protein sequence ID" value="QOP41731.1"/>
    <property type="molecule type" value="Genomic_DNA"/>
</dbReference>
<dbReference type="NCBIfam" id="NF002486">
    <property type="entry name" value="PRK01752.1"/>
    <property type="match status" value="1"/>
</dbReference>
<dbReference type="AlphaFoldDB" id="A0A7M1AW85"/>
<dbReference type="Pfam" id="PF17775">
    <property type="entry name" value="YchJ_M-like"/>
    <property type="match status" value="1"/>
</dbReference>
<feature type="domain" description="YchJ-like middle NTF2-like" evidence="1">
    <location>
        <begin position="26"/>
        <end position="118"/>
    </location>
</feature>
<evidence type="ECO:0000259" key="1">
    <source>
        <dbReference type="Pfam" id="PF17775"/>
    </source>
</evidence>
<proteinExistence type="predicted"/>
<accession>A0A7M1AW85</accession>
<dbReference type="KEGG" id="smax:FJR03_08265"/>
<dbReference type="InterPro" id="IPR048469">
    <property type="entry name" value="YchJ-like_M"/>
</dbReference>
<reference evidence="2 3" key="1">
    <citation type="submission" date="2019-06" db="EMBL/GenBank/DDBJ databases">
        <title>Sulfurimonas gotlandica sp. nov., a chemoautotrophic and psychrotolerant epsilonproteobacterium isolated from a pelagic redoxcline, and an emended description of the genus Sulfurimonas.</title>
        <authorList>
            <person name="Wang S."/>
            <person name="Jiang L."/>
            <person name="Shao Z."/>
        </authorList>
    </citation>
    <scope>NUCLEOTIDE SEQUENCE [LARGE SCALE GENOMIC DNA]</scope>
    <source>
        <strain evidence="2 3">B2</strain>
    </source>
</reference>
<dbReference type="PANTHER" id="PTHR33747:SF1">
    <property type="entry name" value="ADENYLATE CYCLASE-ASSOCIATED CAP C-TERMINAL DOMAIN-CONTAINING PROTEIN"/>
    <property type="match status" value="1"/>
</dbReference>
<protein>
    <submittedName>
        <fullName evidence="2">YchJ family protein</fullName>
    </submittedName>
</protein>
<dbReference type="Proteomes" id="UP000593910">
    <property type="component" value="Chromosome"/>
</dbReference>
<dbReference type="Pfam" id="PF02810">
    <property type="entry name" value="SEC-C"/>
    <property type="match status" value="1"/>
</dbReference>
<name>A0A7M1AW85_9BACT</name>
<sequence length="144" mass="16597">MCICGNEKDFSECCEPIITKQKIPATAEELMRSRYSAYVQANGEYLVYSAVKENQFNEDVALIEEFSNSVEWLKLDVLDVTPTTVEFKAYYRDQNGIQVLHEKSNFIQEDGIWKYKDGELYNSKVERNENCPCGSGKKYKKCCA</sequence>
<dbReference type="InterPro" id="IPR004027">
    <property type="entry name" value="SEC_C_motif"/>
</dbReference>
<evidence type="ECO:0000313" key="2">
    <source>
        <dbReference type="EMBL" id="QOP41731.1"/>
    </source>
</evidence>
<dbReference type="PANTHER" id="PTHR33747">
    <property type="entry name" value="UPF0225 PROTEIN SCO1677"/>
    <property type="match status" value="1"/>
</dbReference>
<dbReference type="SUPFAM" id="SSF103642">
    <property type="entry name" value="Sec-C motif"/>
    <property type="match status" value="1"/>
</dbReference>
<gene>
    <name evidence="2" type="ORF">FJR03_08265</name>
</gene>
<dbReference type="Gene3D" id="3.10.450.50">
    <property type="match status" value="1"/>
</dbReference>
<evidence type="ECO:0000313" key="3">
    <source>
        <dbReference type="Proteomes" id="UP000593910"/>
    </source>
</evidence>
<organism evidence="2 3">
    <name type="scientific">Sulfurimonas marina</name>
    <dbReference type="NCBI Taxonomy" id="2590551"/>
    <lineage>
        <taxon>Bacteria</taxon>
        <taxon>Pseudomonadati</taxon>
        <taxon>Campylobacterota</taxon>
        <taxon>Epsilonproteobacteria</taxon>
        <taxon>Campylobacterales</taxon>
        <taxon>Sulfurimonadaceae</taxon>
        <taxon>Sulfurimonas</taxon>
    </lineage>
</organism>
<dbReference type="RefSeq" id="WP_193113050.1">
    <property type="nucleotide sequence ID" value="NZ_CP041165.1"/>
</dbReference>
<dbReference type="SUPFAM" id="SSF54427">
    <property type="entry name" value="NTF2-like"/>
    <property type="match status" value="1"/>
</dbReference>
<dbReference type="InterPro" id="IPR032710">
    <property type="entry name" value="NTF2-like_dom_sf"/>
</dbReference>
<keyword evidence="3" id="KW-1185">Reference proteome</keyword>